<keyword evidence="14 17" id="KW-0234">DNA repair</keyword>
<evidence type="ECO:0000256" key="14">
    <source>
        <dbReference type="ARBA" id="ARBA00023204"/>
    </source>
</evidence>
<dbReference type="GO" id="GO:0003887">
    <property type="term" value="F:DNA-directed DNA polymerase activity"/>
    <property type="evidence" value="ECO:0007669"/>
    <property type="project" value="UniProtKB-UniRule"/>
</dbReference>
<dbReference type="Gene3D" id="1.10.150.20">
    <property type="entry name" value="5' to 3' exonuclease, C-terminal subdomain"/>
    <property type="match status" value="1"/>
</dbReference>
<feature type="binding site" evidence="17">
    <location>
        <position position="134"/>
    </location>
    <ligand>
        <name>Mg(2+)</name>
        <dbReference type="ChEBI" id="CHEBI:18420"/>
    </ligand>
</feature>
<keyword evidence="6 17" id="KW-0808">Transferase</keyword>
<dbReference type="STRING" id="569882.SAMN04490248_1144"/>
<dbReference type="Gene3D" id="3.30.1490.100">
    <property type="entry name" value="DNA polymerase, Y-family, little finger domain"/>
    <property type="match status" value="1"/>
</dbReference>
<dbReference type="PROSITE" id="PS50173">
    <property type="entry name" value="UMUC"/>
    <property type="match status" value="1"/>
</dbReference>
<gene>
    <name evidence="17" type="primary">dinB</name>
    <name evidence="19" type="ORF">SAMN04490248_1144</name>
</gene>
<feature type="binding site" evidence="17">
    <location>
        <position position="41"/>
    </location>
    <ligand>
        <name>Mg(2+)</name>
        <dbReference type="ChEBI" id="CHEBI:18420"/>
    </ligand>
</feature>
<dbReference type="GO" id="GO:0006281">
    <property type="term" value="P:DNA repair"/>
    <property type="evidence" value="ECO:0007669"/>
    <property type="project" value="UniProtKB-UniRule"/>
</dbReference>
<comment type="subcellular location">
    <subcellularLocation>
        <location evidence="1 17">Cytoplasm</location>
    </subcellularLocation>
</comment>
<keyword evidence="8 17" id="KW-0235">DNA replication</keyword>
<evidence type="ECO:0000256" key="2">
    <source>
        <dbReference type="ARBA" id="ARBA00010945"/>
    </source>
</evidence>
<keyword evidence="20" id="KW-1185">Reference proteome</keyword>
<evidence type="ECO:0000256" key="5">
    <source>
        <dbReference type="ARBA" id="ARBA00022490"/>
    </source>
</evidence>
<dbReference type="GO" id="GO:0003684">
    <property type="term" value="F:damaged DNA binding"/>
    <property type="evidence" value="ECO:0007669"/>
    <property type="project" value="InterPro"/>
</dbReference>
<feature type="site" description="Substrate discrimination" evidence="17">
    <location>
        <position position="46"/>
    </location>
</feature>
<dbReference type="NCBIfam" id="NF002751">
    <property type="entry name" value="PRK02794.1"/>
    <property type="match status" value="1"/>
</dbReference>
<dbReference type="InterPro" id="IPR043502">
    <property type="entry name" value="DNA/RNA_pol_sf"/>
</dbReference>
<keyword evidence="9 17" id="KW-0479">Metal-binding</keyword>
<keyword evidence="4 17" id="KW-0515">Mutator protein</keyword>
<evidence type="ECO:0000313" key="20">
    <source>
        <dbReference type="Proteomes" id="UP000198893"/>
    </source>
</evidence>
<dbReference type="Gene3D" id="3.30.70.270">
    <property type="match status" value="1"/>
</dbReference>
<evidence type="ECO:0000256" key="6">
    <source>
        <dbReference type="ARBA" id="ARBA00022679"/>
    </source>
</evidence>
<reference evidence="19 20" key="1">
    <citation type="submission" date="2016-10" db="EMBL/GenBank/DDBJ databases">
        <authorList>
            <person name="de Groot N.N."/>
        </authorList>
    </citation>
    <scope>NUCLEOTIDE SEQUENCE [LARGE SCALE GENOMIC DNA]</scope>
    <source>
        <strain evidence="19 20">DSM 27842</strain>
    </source>
</reference>
<feature type="domain" description="UmuC" evidence="18">
    <location>
        <begin position="37"/>
        <end position="217"/>
    </location>
</feature>
<dbReference type="NCBIfam" id="NF002677">
    <property type="entry name" value="PRK02406.1"/>
    <property type="match status" value="1"/>
</dbReference>
<evidence type="ECO:0000259" key="18">
    <source>
        <dbReference type="PROSITE" id="PS50173"/>
    </source>
</evidence>
<dbReference type="Proteomes" id="UP000198893">
    <property type="component" value="Unassembled WGS sequence"/>
</dbReference>
<dbReference type="InterPro" id="IPR001126">
    <property type="entry name" value="UmuC"/>
</dbReference>
<dbReference type="EMBL" id="FODS01000014">
    <property type="protein sequence ID" value="SEO84932.1"/>
    <property type="molecule type" value="Genomic_DNA"/>
</dbReference>
<dbReference type="SUPFAM" id="SSF100879">
    <property type="entry name" value="Lesion bypass DNA polymerase (Y-family), little finger domain"/>
    <property type="match status" value="1"/>
</dbReference>
<keyword evidence="11 17" id="KW-0460">Magnesium</keyword>
<evidence type="ECO:0000256" key="7">
    <source>
        <dbReference type="ARBA" id="ARBA00022695"/>
    </source>
</evidence>
<proteinExistence type="inferred from homology"/>
<dbReference type="GO" id="GO:0042276">
    <property type="term" value="P:error-prone translesion synthesis"/>
    <property type="evidence" value="ECO:0007669"/>
    <property type="project" value="TreeGrafter"/>
</dbReference>
<dbReference type="SUPFAM" id="SSF56672">
    <property type="entry name" value="DNA/RNA polymerases"/>
    <property type="match status" value="1"/>
</dbReference>
<dbReference type="GO" id="GO:0006261">
    <property type="term" value="P:DNA-templated DNA replication"/>
    <property type="evidence" value="ECO:0007669"/>
    <property type="project" value="UniProtKB-UniRule"/>
</dbReference>
<name>A0A1H8T1Y3_9RHOB</name>
<evidence type="ECO:0000313" key="19">
    <source>
        <dbReference type="EMBL" id="SEO84932.1"/>
    </source>
</evidence>
<comment type="function">
    <text evidence="15 17">Poorly processive, error-prone DNA polymerase involved in untargeted mutagenesis. Copies undamaged DNA at stalled replication forks, which arise in vivo from mismatched or misaligned primer ends. These misaligned primers can be extended by PolIV. Exhibits no 3'-5' exonuclease (proofreading) activity. May be involved in translesional synthesis, in conjunction with the beta clamp from PolIII.</text>
</comment>
<evidence type="ECO:0000256" key="17">
    <source>
        <dbReference type="HAMAP-Rule" id="MF_01113"/>
    </source>
</evidence>
<dbReference type="InterPro" id="IPR036775">
    <property type="entry name" value="DNA_pol_Y-fam_lit_finger_sf"/>
</dbReference>
<keyword evidence="7 17" id="KW-0548">Nucleotidyltransferase</keyword>
<dbReference type="PANTHER" id="PTHR11076">
    <property type="entry name" value="DNA REPAIR POLYMERASE UMUC / TRANSFERASE FAMILY MEMBER"/>
    <property type="match status" value="1"/>
</dbReference>
<evidence type="ECO:0000256" key="1">
    <source>
        <dbReference type="ARBA" id="ARBA00004496"/>
    </source>
</evidence>
<evidence type="ECO:0000256" key="10">
    <source>
        <dbReference type="ARBA" id="ARBA00022763"/>
    </source>
</evidence>
<evidence type="ECO:0000256" key="15">
    <source>
        <dbReference type="ARBA" id="ARBA00025589"/>
    </source>
</evidence>
<dbReference type="FunFam" id="3.40.1170.60:FF:000001">
    <property type="entry name" value="DNA polymerase IV"/>
    <property type="match status" value="1"/>
</dbReference>
<comment type="cofactor">
    <cofactor evidence="17">
        <name>Mg(2+)</name>
        <dbReference type="ChEBI" id="CHEBI:18420"/>
    </cofactor>
    <text evidence="17">Binds 2 magnesium ions per subunit.</text>
</comment>
<evidence type="ECO:0000256" key="12">
    <source>
        <dbReference type="ARBA" id="ARBA00022932"/>
    </source>
</evidence>
<dbReference type="InterPro" id="IPR022880">
    <property type="entry name" value="DNApol_IV"/>
</dbReference>
<evidence type="ECO:0000256" key="8">
    <source>
        <dbReference type="ARBA" id="ARBA00022705"/>
    </source>
</evidence>
<evidence type="ECO:0000256" key="9">
    <source>
        <dbReference type="ARBA" id="ARBA00022723"/>
    </source>
</evidence>
<sequence length="417" mass="46129">MPAFCRDCLVPLETGPRCPRCRSFRVARHPELFDLSIAHMDCDAFYASVEKRDNPELADKPVIVGGGRRGVVSTACYIARIRGVHSAMPMFRALKLCPDAVVVKPRMNVYAEVSRAIRSMMDELTPAVEPLSLDEAFMDLTGTARLHGAPPAVMLARLVRRMRDELGVTGSIGLSHNKFLAKIASDLDKPNGFSVIGQEETLDFLAEKPVSMIWGVGASGQAALDRTGIRTFSDLRRWEERDLIARFGSMGHRLWHLARGQDIRRVSANTPVKSISNETTFHEDTGDAEILDGHLWRMAEKVADRAKAKRRAGRVVTLKLKRADHSLITRRHALREPTQMADTIYATARHLFDQVGQNGRYRLLGVGISEISDAADADVSGDLLDPQAAQRRAAERAADSIRARFGTGAILKGRAMR</sequence>
<dbReference type="OrthoDB" id="9808813at2"/>
<evidence type="ECO:0000256" key="11">
    <source>
        <dbReference type="ARBA" id="ARBA00022842"/>
    </source>
</evidence>
<feature type="active site" evidence="17">
    <location>
        <position position="135"/>
    </location>
</feature>
<dbReference type="AlphaFoldDB" id="A0A1H8T1Y3"/>
<dbReference type="FunFam" id="3.30.1490.100:FF:000004">
    <property type="entry name" value="DNA polymerase IV"/>
    <property type="match status" value="1"/>
</dbReference>
<evidence type="ECO:0000256" key="4">
    <source>
        <dbReference type="ARBA" id="ARBA00022457"/>
    </source>
</evidence>
<organism evidence="19 20">
    <name type="scientific">Salinihabitans flavidus</name>
    <dbReference type="NCBI Taxonomy" id="569882"/>
    <lineage>
        <taxon>Bacteria</taxon>
        <taxon>Pseudomonadati</taxon>
        <taxon>Pseudomonadota</taxon>
        <taxon>Alphaproteobacteria</taxon>
        <taxon>Rhodobacterales</taxon>
        <taxon>Roseobacteraceae</taxon>
        <taxon>Salinihabitans</taxon>
    </lineage>
</organism>
<dbReference type="GO" id="GO:0005829">
    <property type="term" value="C:cytosol"/>
    <property type="evidence" value="ECO:0007669"/>
    <property type="project" value="TreeGrafter"/>
</dbReference>
<dbReference type="HAMAP" id="MF_01113">
    <property type="entry name" value="DNApol_IV"/>
    <property type="match status" value="1"/>
</dbReference>
<evidence type="ECO:0000256" key="16">
    <source>
        <dbReference type="ARBA" id="ARBA00049244"/>
    </source>
</evidence>
<protein>
    <recommendedName>
        <fullName evidence="17">DNA polymerase IV</fullName>
        <shortName evidence="17">Pol IV</shortName>
        <ecNumber evidence="17">2.7.7.7</ecNumber>
    </recommendedName>
</protein>
<dbReference type="GO" id="GO:0000287">
    <property type="term" value="F:magnesium ion binding"/>
    <property type="evidence" value="ECO:0007669"/>
    <property type="project" value="UniProtKB-UniRule"/>
</dbReference>
<keyword evidence="5 17" id="KW-0963">Cytoplasm</keyword>
<evidence type="ECO:0000256" key="3">
    <source>
        <dbReference type="ARBA" id="ARBA00011245"/>
    </source>
</evidence>
<evidence type="ECO:0000256" key="13">
    <source>
        <dbReference type="ARBA" id="ARBA00023125"/>
    </source>
</evidence>
<dbReference type="InterPro" id="IPR017961">
    <property type="entry name" value="DNA_pol_Y-fam_little_finger"/>
</dbReference>
<comment type="similarity">
    <text evidence="2 17">Belongs to the DNA polymerase type-Y family.</text>
</comment>
<dbReference type="PANTHER" id="PTHR11076:SF33">
    <property type="entry name" value="DNA POLYMERASE KAPPA"/>
    <property type="match status" value="1"/>
</dbReference>
<keyword evidence="13 17" id="KW-0238">DNA-binding</keyword>
<dbReference type="InterPro" id="IPR043128">
    <property type="entry name" value="Rev_trsase/Diguanyl_cyclase"/>
</dbReference>
<dbReference type="RefSeq" id="WP_093118741.1">
    <property type="nucleotide sequence ID" value="NZ_FODS01000014.1"/>
</dbReference>
<accession>A0A1H8T1Y3</accession>
<dbReference type="InterPro" id="IPR050116">
    <property type="entry name" value="DNA_polymerase-Y"/>
</dbReference>
<keyword evidence="12 17" id="KW-0239">DNA-directed DNA polymerase</keyword>
<keyword evidence="10 17" id="KW-0227">DNA damage</keyword>
<dbReference type="CDD" id="cd03586">
    <property type="entry name" value="PolY_Pol_IV_kappa"/>
    <property type="match status" value="1"/>
</dbReference>
<dbReference type="Pfam" id="PF11799">
    <property type="entry name" value="IMS_C"/>
    <property type="match status" value="1"/>
</dbReference>
<dbReference type="GO" id="GO:0009432">
    <property type="term" value="P:SOS response"/>
    <property type="evidence" value="ECO:0007669"/>
    <property type="project" value="TreeGrafter"/>
</dbReference>
<comment type="subunit">
    <text evidence="3 17">Monomer.</text>
</comment>
<dbReference type="Pfam" id="PF00817">
    <property type="entry name" value="IMS"/>
    <property type="match status" value="1"/>
</dbReference>
<comment type="catalytic activity">
    <reaction evidence="16 17">
        <text>DNA(n) + a 2'-deoxyribonucleoside 5'-triphosphate = DNA(n+1) + diphosphate</text>
        <dbReference type="Rhea" id="RHEA:22508"/>
        <dbReference type="Rhea" id="RHEA-COMP:17339"/>
        <dbReference type="Rhea" id="RHEA-COMP:17340"/>
        <dbReference type="ChEBI" id="CHEBI:33019"/>
        <dbReference type="ChEBI" id="CHEBI:61560"/>
        <dbReference type="ChEBI" id="CHEBI:173112"/>
        <dbReference type="EC" id="2.7.7.7"/>
    </reaction>
</comment>
<dbReference type="EC" id="2.7.7.7" evidence="17"/>
<dbReference type="Gene3D" id="3.40.1170.60">
    <property type="match status" value="1"/>
</dbReference>